<comment type="similarity">
    <text evidence="6 7">Belongs to the PurK/PurT family.</text>
</comment>
<dbReference type="Gene3D" id="3.30.470.20">
    <property type="entry name" value="ATP-grasp fold, B domain"/>
    <property type="match status" value="1"/>
</dbReference>
<dbReference type="InterPro" id="IPR011761">
    <property type="entry name" value="ATP-grasp"/>
</dbReference>
<dbReference type="Gene3D" id="3.40.50.20">
    <property type="match status" value="1"/>
</dbReference>
<evidence type="ECO:0000256" key="8">
    <source>
        <dbReference type="SAM" id="Coils"/>
    </source>
</evidence>
<dbReference type="Pfam" id="PF02222">
    <property type="entry name" value="ATP-grasp"/>
    <property type="match status" value="1"/>
</dbReference>
<reference evidence="10 11" key="1">
    <citation type="submission" date="2017-12" db="EMBL/GenBank/DDBJ databases">
        <title>The draft genome sequence of Brumimicrobium saltpan LHR20.</title>
        <authorList>
            <person name="Do Z.-J."/>
            <person name="Luo H.-R."/>
        </authorList>
    </citation>
    <scope>NUCLEOTIDE SEQUENCE [LARGE SCALE GENOMIC DNA]</scope>
    <source>
        <strain evidence="10 11">LHR20</strain>
    </source>
</reference>
<comment type="subunit">
    <text evidence="6 7">Homodimer.</text>
</comment>
<dbReference type="AlphaFoldDB" id="A0A2I0R0E6"/>
<keyword evidence="11" id="KW-1185">Reference proteome</keyword>
<dbReference type="InterPro" id="IPR040686">
    <property type="entry name" value="PurK_C"/>
</dbReference>
<dbReference type="GO" id="GO:0005524">
    <property type="term" value="F:ATP binding"/>
    <property type="evidence" value="ECO:0007669"/>
    <property type="project" value="UniProtKB-UniRule"/>
</dbReference>
<keyword evidence="8" id="KW-0175">Coiled coil</keyword>
<comment type="function">
    <text evidence="6">Catalyzes the ATP-dependent conversion of 5-aminoimidazole ribonucleotide (AIR) and HCO(3)(-) to N5-carboxyaminoimidazole ribonucleotide (N5-CAIR).</text>
</comment>
<dbReference type="UniPathway" id="UPA00074">
    <property type="reaction ID" value="UER00942"/>
</dbReference>
<dbReference type="EMBL" id="PJNI01000014">
    <property type="protein sequence ID" value="PKR80062.1"/>
    <property type="molecule type" value="Genomic_DNA"/>
</dbReference>
<dbReference type="OrthoDB" id="9804625at2"/>
<comment type="caution">
    <text evidence="6">Lacks conserved residue(s) required for the propagation of feature annotation.</text>
</comment>
<feature type="binding site" evidence="6">
    <location>
        <position position="186"/>
    </location>
    <ligand>
        <name>ATP</name>
        <dbReference type="ChEBI" id="CHEBI:30616"/>
    </ligand>
</feature>
<dbReference type="PANTHER" id="PTHR11609">
    <property type="entry name" value="PURINE BIOSYNTHESIS PROTEIN 6/7, PUR6/7"/>
    <property type="match status" value="1"/>
</dbReference>
<evidence type="ECO:0000259" key="9">
    <source>
        <dbReference type="PROSITE" id="PS50975"/>
    </source>
</evidence>
<dbReference type="SUPFAM" id="SSF56059">
    <property type="entry name" value="Glutathione synthetase ATP-binding domain-like"/>
    <property type="match status" value="1"/>
</dbReference>
<evidence type="ECO:0000256" key="3">
    <source>
        <dbReference type="ARBA" id="ARBA00022793"/>
    </source>
</evidence>
<keyword evidence="1 6" id="KW-0547">Nucleotide-binding</keyword>
<dbReference type="EC" id="6.3.4.18" evidence="6 7"/>
<dbReference type="GO" id="GO:0005829">
    <property type="term" value="C:cytosol"/>
    <property type="evidence" value="ECO:0007669"/>
    <property type="project" value="TreeGrafter"/>
</dbReference>
<protein>
    <recommendedName>
        <fullName evidence="6 7">N5-carboxyaminoimidazole ribonucleotide synthase</fullName>
        <shortName evidence="6 7">N5-CAIR synthase</shortName>
        <ecNumber evidence="6 7">6.3.4.18</ecNumber>
    </recommendedName>
    <alternativeName>
        <fullName evidence="6 7">5-(carboxyamino)imidazole ribonucleotide synthetase</fullName>
    </alternativeName>
</protein>
<comment type="caution">
    <text evidence="10">The sequence shown here is derived from an EMBL/GenBank/DDBJ whole genome shotgun (WGS) entry which is preliminary data.</text>
</comment>
<dbReference type="NCBIfam" id="NF004679">
    <property type="entry name" value="PRK06019.1-5"/>
    <property type="match status" value="1"/>
</dbReference>
<name>A0A2I0R0E6_9FLAO</name>
<feature type="binding site" evidence="6">
    <location>
        <begin position="178"/>
        <end position="181"/>
    </location>
    <ligand>
        <name>ATP</name>
        <dbReference type="ChEBI" id="CHEBI:30616"/>
    </ligand>
</feature>
<dbReference type="FunFam" id="3.30.470.20:FF:000037">
    <property type="entry name" value="Phosphoribosylaminoimidazole carboxylase, chloroplastic"/>
    <property type="match status" value="1"/>
</dbReference>
<evidence type="ECO:0000256" key="4">
    <source>
        <dbReference type="ARBA" id="ARBA00022840"/>
    </source>
</evidence>
<dbReference type="GO" id="GO:0034028">
    <property type="term" value="F:5-(carboxyamino)imidazole ribonucleotide synthase activity"/>
    <property type="evidence" value="ECO:0007669"/>
    <property type="project" value="UniProtKB-UniRule"/>
</dbReference>
<keyword evidence="3" id="KW-0210">Decarboxylase</keyword>
<sequence length="384" mass="43087">MRNKWYGEGFKLGVLGGGQLGRMLIQSAINYDVHVYVMDGNESAPCSRFAYEFTKGDIQSYDDVLQFGADKDVLTVEIEHINVDALEALEKQGVKVYPQPHVLRIIQDKGKQKMFYKKHNIPTASFELINNANELSNYANQLPLIQKMRTGGYDGKGVQVLNSSDDLAKSFDAPSLLETKIDFKKELSVIVARNEKGEIKSFPVVECEFNEKLNLVEFLFSPANISMELENKAKLIAEDVIQKLEMTGLLAVELFLTQDNQLLVNEVAPRTHNSGHHTIECNKTSQFEQHLRAIIGLPLGSTAFEIPGVMVNLLGEQGFNGSAYYQGLEQVIEEEGVYVHLYGKEQTKPYRKMGHVTVTNQELEAAKAKARRLQDVIKVISSQE</sequence>
<feature type="coiled-coil region" evidence="8">
    <location>
        <begin position="356"/>
        <end position="383"/>
    </location>
</feature>
<dbReference type="SUPFAM" id="SSF52440">
    <property type="entry name" value="PreATP-grasp domain"/>
    <property type="match status" value="1"/>
</dbReference>
<dbReference type="SUPFAM" id="SSF51246">
    <property type="entry name" value="Rudiment single hybrid motif"/>
    <property type="match status" value="1"/>
</dbReference>
<comment type="pathway">
    <text evidence="6 7">Purine metabolism; IMP biosynthesis via de novo pathway; 5-amino-1-(5-phospho-D-ribosyl)imidazole-4-carboxylate from 5-amino-1-(5-phospho-D-ribosyl)imidazole (N5-CAIR route): step 1/2.</text>
</comment>
<evidence type="ECO:0000256" key="7">
    <source>
        <dbReference type="RuleBase" id="RU361200"/>
    </source>
</evidence>
<evidence type="ECO:0000256" key="5">
    <source>
        <dbReference type="ARBA" id="ARBA00023239"/>
    </source>
</evidence>
<dbReference type="GO" id="GO:0046872">
    <property type="term" value="F:metal ion binding"/>
    <property type="evidence" value="ECO:0007669"/>
    <property type="project" value="InterPro"/>
</dbReference>
<keyword evidence="6 7" id="KW-0436">Ligase</keyword>
<dbReference type="InterPro" id="IPR003135">
    <property type="entry name" value="ATP-grasp_carboxylate-amine"/>
</dbReference>
<dbReference type="InterPro" id="IPR005875">
    <property type="entry name" value="PurK"/>
</dbReference>
<dbReference type="NCBIfam" id="TIGR01161">
    <property type="entry name" value="purK"/>
    <property type="match status" value="1"/>
</dbReference>
<keyword evidence="4 6" id="KW-0067">ATP-binding</keyword>
<dbReference type="PROSITE" id="PS50975">
    <property type="entry name" value="ATP_GRASP"/>
    <property type="match status" value="1"/>
</dbReference>
<evidence type="ECO:0000256" key="1">
    <source>
        <dbReference type="ARBA" id="ARBA00022741"/>
    </source>
</evidence>
<dbReference type="InterPro" id="IPR011054">
    <property type="entry name" value="Rudment_hybrid_motif"/>
</dbReference>
<feature type="binding site" evidence="6">
    <location>
        <begin position="265"/>
        <end position="266"/>
    </location>
    <ligand>
        <name>ATP</name>
        <dbReference type="ChEBI" id="CHEBI:30616"/>
    </ligand>
</feature>
<feature type="binding site" evidence="6">
    <location>
        <position position="147"/>
    </location>
    <ligand>
        <name>ATP</name>
        <dbReference type="ChEBI" id="CHEBI:30616"/>
    </ligand>
</feature>
<proteinExistence type="inferred from homology"/>
<dbReference type="Gene3D" id="3.30.1490.20">
    <property type="entry name" value="ATP-grasp fold, A domain"/>
    <property type="match status" value="1"/>
</dbReference>
<organism evidence="10 11">
    <name type="scientific">Brumimicrobium salinarum</name>
    <dbReference type="NCBI Taxonomy" id="2058658"/>
    <lineage>
        <taxon>Bacteria</taxon>
        <taxon>Pseudomonadati</taxon>
        <taxon>Bacteroidota</taxon>
        <taxon>Flavobacteriia</taxon>
        <taxon>Flavobacteriales</taxon>
        <taxon>Crocinitomicaceae</taxon>
        <taxon>Brumimicrobium</taxon>
    </lineage>
</organism>
<evidence type="ECO:0000256" key="2">
    <source>
        <dbReference type="ARBA" id="ARBA00022755"/>
    </source>
</evidence>
<keyword evidence="5" id="KW-0456">Lyase</keyword>
<feature type="binding site" evidence="6">
    <location>
        <position position="109"/>
    </location>
    <ligand>
        <name>ATP</name>
        <dbReference type="ChEBI" id="CHEBI:30616"/>
    </ligand>
</feature>
<accession>A0A2I0R0E6</accession>
<dbReference type="RefSeq" id="WP_101335254.1">
    <property type="nucleotide sequence ID" value="NZ_PJNI01000014.1"/>
</dbReference>
<gene>
    <name evidence="6 7" type="primary">purK</name>
    <name evidence="10" type="ORF">CW751_11895</name>
</gene>
<dbReference type="InterPro" id="IPR054350">
    <property type="entry name" value="PurT/PurK_preATP-grasp"/>
</dbReference>
<dbReference type="Pfam" id="PF22660">
    <property type="entry name" value="RS_preATP-grasp-like"/>
    <property type="match status" value="1"/>
</dbReference>
<feature type="domain" description="ATP-grasp" evidence="9">
    <location>
        <begin position="113"/>
        <end position="295"/>
    </location>
</feature>
<dbReference type="GO" id="GO:0006189">
    <property type="term" value="P:'de novo' IMP biosynthetic process"/>
    <property type="evidence" value="ECO:0007669"/>
    <property type="project" value="UniProtKB-UniRule"/>
</dbReference>
<dbReference type="Proteomes" id="UP000236654">
    <property type="component" value="Unassembled WGS sequence"/>
</dbReference>
<dbReference type="InterPro" id="IPR016185">
    <property type="entry name" value="PreATP-grasp_dom_sf"/>
</dbReference>
<evidence type="ECO:0000313" key="11">
    <source>
        <dbReference type="Proteomes" id="UP000236654"/>
    </source>
</evidence>
<dbReference type="Pfam" id="PF17769">
    <property type="entry name" value="PurK_C"/>
    <property type="match status" value="1"/>
</dbReference>
<dbReference type="InterPro" id="IPR013815">
    <property type="entry name" value="ATP_grasp_subdomain_1"/>
</dbReference>
<dbReference type="HAMAP" id="MF_01928">
    <property type="entry name" value="PurK"/>
    <property type="match status" value="1"/>
</dbReference>
<keyword evidence="2 6" id="KW-0658">Purine biosynthesis</keyword>
<dbReference type="GO" id="GO:0004638">
    <property type="term" value="F:phosphoribosylaminoimidazole carboxylase activity"/>
    <property type="evidence" value="ECO:0007669"/>
    <property type="project" value="InterPro"/>
</dbReference>
<evidence type="ECO:0000256" key="6">
    <source>
        <dbReference type="HAMAP-Rule" id="MF_01928"/>
    </source>
</evidence>
<comment type="catalytic activity">
    <reaction evidence="6 7">
        <text>5-amino-1-(5-phospho-beta-D-ribosyl)imidazole + hydrogencarbonate + ATP = 5-carboxyamino-1-(5-phospho-D-ribosyl)imidazole + ADP + phosphate + 2 H(+)</text>
        <dbReference type="Rhea" id="RHEA:19317"/>
        <dbReference type="ChEBI" id="CHEBI:15378"/>
        <dbReference type="ChEBI" id="CHEBI:17544"/>
        <dbReference type="ChEBI" id="CHEBI:30616"/>
        <dbReference type="ChEBI" id="CHEBI:43474"/>
        <dbReference type="ChEBI" id="CHEBI:58730"/>
        <dbReference type="ChEBI" id="CHEBI:137981"/>
        <dbReference type="ChEBI" id="CHEBI:456216"/>
        <dbReference type="EC" id="6.3.4.18"/>
    </reaction>
</comment>
<dbReference type="PANTHER" id="PTHR11609:SF5">
    <property type="entry name" value="PHOSPHORIBOSYLAMINOIMIDAZOLE CARBOXYLASE"/>
    <property type="match status" value="1"/>
</dbReference>
<evidence type="ECO:0000313" key="10">
    <source>
        <dbReference type="EMBL" id="PKR80062.1"/>
    </source>
</evidence>
<comment type="function">
    <text evidence="7">Catalyzes the ATP-dependent conversion of 5-aminoimidazole ribonucleotide (AIR) and HCO(3)- to N5-carboxyaminoimidazole ribonucleotide (N5-CAIR).</text>
</comment>